<dbReference type="Gene3D" id="3.30.9.30">
    <property type="match status" value="1"/>
</dbReference>
<reference evidence="1 2" key="1">
    <citation type="submission" date="2020-08" db="EMBL/GenBank/DDBJ databases">
        <title>Sequencing the genomes of 1000 actinobacteria strains.</title>
        <authorList>
            <person name="Klenk H.-P."/>
        </authorList>
    </citation>
    <scope>NUCLEOTIDE SEQUENCE [LARGE SCALE GENOMIC DNA]</scope>
    <source>
        <strain evidence="1 2">DSM 45507</strain>
    </source>
</reference>
<accession>A0A7W9GJ22</accession>
<sequence length="49" mass="5655">MPRTARVQTAARLWGDIWPVDGVARVLRNELFRTRDPAGHDYVDWLYGG</sequence>
<comment type="caution">
    <text evidence="1">The sequence shown here is derived from an EMBL/GenBank/DDBJ whole genome shotgun (WGS) entry which is preliminary data.</text>
</comment>
<organism evidence="1 2">
    <name type="scientific">Nonomuraea jabiensis</name>
    <dbReference type="NCBI Taxonomy" id="882448"/>
    <lineage>
        <taxon>Bacteria</taxon>
        <taxon>Bacillati</taxon>
        <taxon>Actinomycetota</taxon>
        <taxon>Actinomycetes</taxon>
        <taxon>Streptosporangiales</taxon>
        <taxon>Streptosporangiaceae</taxon>
        <taxon>Nonomuraea</taxon>
    </lineage>
</organism>
<gene>
    <name evidence="1" type="ORF">HD596_011469</name>
</gene>
<name>A0A7W9GJ22_9ACTN</name>
<keyword evidence="2" id="KW-1185">Reference proteome</keyword>
<protein>
    <submittedName>
        <fullName evidence="1">Uncharacterized protein</fullName>
    </submittedName>
</protein>
<proteinExistence type="predicted"/>
<dbReference type="EMBL" id="JACHMB010000001">
    <property type="protein sequence ID" value="MBB5784713.1"/>
    <property type="molecule type" value="Genomic_DNA"/>
</dbReference>
<dbReference type="RefSeq" id="WP_246555496.1">
    <property type="nucleotide sequence ID" value="NZ_JACHMB010000001.1"/>
</dbReference>
<dbReference type="AlphaFoldDB" id="A0A7W9GJ22"/>
<evidence type="ECO:0000313" key="1">
    <source>
        <dbReference type="EMBL" id="MBB5784713.1"/>
    </source>
</evidence>
<evidence type="ECO:0000313" key="2">
    <source>
        <dbReference type="Proteomes" id="UP000579153"/>
    </source>
</evidence>
<dbReference type="Proteomes" id="UP000579153">
    <property type="component" value="Unassembled WGS sequence"/>
</dbReference>